<organism evidence="1">
    <name type="scientific">Vibrio genomosp. F6</name>
    <dbReference type="NCBI Taxonomy" id="723172"/>
    <lineage>
        <taxon>Bacteria</taxon>
        <taxon>Pseudomonadati</taxon>
        <taxon>Pseudomonadota</taxon>
        <taxon>Gammaproteobacteria</taxon>
        <taxon>Vibrionales</taxon>
        <taxon>Vibrionaceae</taxon>
        <taxon>Vibrio</taxon>
    </lineage>
</organism>
<reference evidence="1" key="1">
    <citation type="journal article" date="2015" name="MBio">
        <title>Eco-Evolutionary Dynamics of Episomes among Ecologically Cohesive Bacterial Populations.</title>
        <authorList>
            <person name="Xue H."/>
            <person name="Cordero O.X."/>
            <person name="Camas F.M."/>
            <person name="Trimble W."/>
            <person name="Meyer F."/>
            <person name="Guglielmini J."/>
            <person name="Rocha E.P."/>
            <person name="Polz M.F."/>
        </authorList>
    </citation>
    <scope>NUCLEOTIDE SEQUENCE</scope>
    <source>
        <strain evidence="1">FF_146</strain>
    </source>
</reference>
<name>A0A0H3ZTG2_9VIBR</name>
<sequence>MEKDLRGKEEILDIRKKCNYVIDHYEAKRRSHNPTFTVVDRLEGFWKKEGLRYLCFANVKYETATHPKFESLTFIYNNNNGLYDVKKAN</sequence>
<accession>A0A0H3ZTG2</accession>
<protein>
    <submittedName>
        <fullName evidence="1">Uncharacterized protein</fullName>
    </submittedName>
</protein>
<dbReference type="AlphaFoldDB" id="A0A0H3ZTG2"/>
<dbReference type="EMBL" id="KP795523">
    <property type="protein sequence ID" value="AKN37159.1"/>
    <property type="molecule type" value="Genomic_DNA"/>
</dbReference>
<evidence type="ECO:0000313" key="1">
    <source>
        <dbReference type="EMBL" id="AKN37159.1"/>
    </source>
</evidence>
<proteinExistence type="predicted"/>